<feature type="region of interest" description="Disordered" evidence="1">
    <location>
        <begin position="13"/>
        <end position="34"/>
    </location>
</feature>
<evidence type="ECO:0000313" key="2">
    <source>
        <dbReference type="EMBL" id="RCV05023.1"/>
    </source>
</evidence>
<proteinExistence type="predicted"/>
<reference evidence="2" key="2">
    <citation type="submission" date="2015-07" db="EMBL/GenBank/DDBJ databases">
        <authorList>
            <person name="Noorani M."/>
        </authorList>
    </citation>
    <scope>NUCLEOTIDE SEQUENCE</scope>
    <source>
        <strain evidence="2">Yugu1</strain>
    </source>
</reference>
<gene>
    <name evidence="2" type="ORF">SETIT_1G048700v2</name>
</gene>
<evidence type="ECO:0000256" key="1">
    <source>
        <dbReference type="SAM" id="MobiDB-lite"/>
    </source>
</evidence>
<sequence length="88" mass="9612">MKACFASWLVNRKESREKKKEQTGSGAGRKKTAQGQESLFARLIHAGQQTCRAKMPNNSEVRCKSGKNVGAFVTIAFECSSLVTMANS</sequence>
<dbReference type="EMBL" id="CM003528">
    <property type="protein sequence ID" value="RCV05023.1"/>
    <property type="molecule type" value="Genomic_DNA"/>
</dbReference>
<protein>
    <submittedName>
        <fullName evidence="2">Uncharacterized protein</fullName>
    </submittedName>
</protein>
<dbReference type="AlphaFoldDB" id="A0A368PHH0"/>
<accession>A0A368PHH0</accession>
<reference evidence="2" key="1">
    <citation type="journal article" date="2012" name="Nat. Biotechnol.">
        <title>Reference genome sequence of the model plant Setaria.</title>
        <authorList>
            <person name="Bennetzen J.L."/>
            <person name="Schmutz J."/>
            <person name="Wang H."/>
            <person name="Percifield R."/>
            <person name="Hawkins J."/>
            <person name="Pontaroli A.C."/>
            <person name="Estep M."/>
            <person name="Feng L."/>
            <person name="Vaughn J.N."/>
            <person name="Grimwood J."/>
            <person name="Jenkins J."/>
            <person name="Barry K."/>
            <person name="Lindquist E."/>
            <person name="Hellsten U."/>
            <person name="Deshpande S."/>
            <person name="Wang X."/>
            <person name="Wu X."/>
            <person name="Mitros T."/>
            <person name="Triplett J."/>
            <person name="Yang X."/>
            <person name="Ye C.Y."/>
            <person name="Mauro-Herrera M."/>
            <person name="Wang L."/>
            <person name="Li P."/>
            <person name="Sharma M."/>
            <person name="Sharma R."/>
            <person name="Ronald P.C."/>
            <person name="Panaud O."/>
            <person name="Kellogg E.A."/>
            <person name="Brutnell T.P."/>
            <person name="Doust A.N."/>
            <person name="Tuskan G.A."/>
            <person name="Rokhsar D."/>
            <person name="Devos K.M."/>
        </authorList>
    </citation>
    <scope>NUCLEOTIDE SEQUENCE [LARGE SCALE GENOMIC DNA]</scope>
    <source>
        <strain evidence="2">Yugu1</strain>
    </source>
</reference>
<name>A0A368PHH0_SETIT</name>
<feature type="compositionally biased region" description="Basic and acidic residues" evidence="1">
    <location>
        <begin position="13"/>
        <end position="22"/>
    </location>
</feature>
<organism evidence="2">
    <name type="scientific">Setaria italica</name>
    <name type="common">Foxtail millet</name>
    <name type="synonym">Panicum italicum</name>
    <dbReference type="NCBI Taxonomy" id="4555"/>
    <lineage>
        <taxon>Eukaryota</taxon>
        <taxon>Viridiplantae</taxon>
        <taxon>Streptophyta</taxon>
        <taxon>Embryophyta</taxon>
        <taxon>Tracheophyta</taxon>
        <taxon>Spermatophyta</taxon>
        <taxon>Magnoliopsida</taxon>
        <taxon>Liliopsida</taxon>
        <taxon>Poales</taxon>
        <taxon>Poaceae</taxon>
        <taxon>PACMAD clade</taxon>
        <taxon>Panicoideae</taxon>
        <taxon>Panicodae</taxon>
        <taxon>Paniceae</taxon>
        <taxon>Cenchrinae</taxon>
        <taxon>Setaria</taxon>
    </lineage>
</organism>